<evidence type="ECO:0000313" key="3">
    <source>
        <dbReference type="EMBL" id="OHT06387.1"/>
    </source>
</evidence>
<sequence>MQNLLQGFCTQMIKMQNEIETLKGQLATKANQNDFATFASQIDAKVDDALNLHEEDVTRLDSTIEGLKNALITGLDKCMAEAGSAARDLIQNIPNPRPSPKSASESSRQKIALPQAQPQVQTVYLQTPVPTADFSELTRQIQSLAERVSVIESKTPSRSLPNTAPSSATDTQRPNNAITPPTTTTQPTNDTTTPGATPTPTIPTISNKSSNNFFNSRPPSAKSPNPNDSQANQLYDLNNAIRVLNERVSMLENEEADDELESQPQERDILQKVSADVPDDIYKLLNEHSAQIKNLTSELESMKNTPSQPAIRVPSPLVKNEVSSDNTVAISQLNDRLNEVEGHLSNFATVTNDVREQVSKQKSQLDNTIADLEKYKQLAAKLSNSLAALKKSNSHTEATPEEEEKNEVIEDEAFKELYDLEPKPDESNNNENSQRNDEDDDIKEKPTRVTNTPPTRPSLGNLNTDELLDTFLDATRAEVDKARKGILDEIGAKIRELSVQLSGNITKTAASFDIGLKKANSKIQDTSTQFQTDLKNHNIDQQNTVKDLHVADAELQERIRSIEQRVDALTAAATAPPPKMEAIIDEDGKLDLGPLLMQIQAQAALFNDVIGRISAVENKDMVSPTAFNSVVETLGGHEAKLNQLDVTTVQTDMKLAELREIQDEIKAKLNNPEEDIKIQELREMVMSLEDETKRLREAMVKFNKDLIACRAAINTLRSHSEEETAAIEEMRKICENTRDDTAATDKRLKKVIVFIQNENKDLSNQIKDVIHSVERNADRIEEIANREPPSPQVVYKKDNSKESLISEASTPVTEKASSKPSTPKPLLPPKSDVHLENIMTSPHVVLPPMDEKPPSDLLIPKIPPQPAPQQIVQQAPPQVVQLPPQVVYEQPIVTVVRKQVELEQAQARASGKSTLPRLNKAQGPRSNEVTRNDLKKYDEIFTRLDQYDQKFASIKSAIDGLNKQIKILQDTKAEKDALQALFDQFRLAMGELNNRIGSLRKNIINKADVNDLQQLRNEVAKELKVQGETAAGTETVKCLLCGNPRHNVSGAIDDPVMQKLVGPGVSSRVTGADGTGNVCFVYGERGEMYFGRSQDGKPIVLKSLLNDPGNTGNGAITDDLKNQPPEAQ</sequence>
<accession>A0A1J4K5B1</accession>
<evidence type="ECO:0000256" key="1">
    <source>
        <dbReference type="SAM" id="Coils"/>
    </source>
</evidence>
<organism evidence="3 4">
    <name type="scientific">Tritrichomonas foetus</name>
    <dbReference type="NCBI Taxonomy" id="1144522"/>
    <lineage>
        <taxon>Eukaryota</taxon>
        <taxon>Metamonada</taxon>
        <taxon>Parabasalia</taxon>
        <taxon>Tritrichomonadida</taxon>
        <taxon>Tritrichomonadidae</taxon>
        <taxon>Tritrichomonas</taxon>
    </lineage>
</organism>
<feature type="compositionally biased region" description="Low complexity" evidence="2">
    <location>
        <begin position="179"/>
        <end position="216"/>
    </location>
</feature>
<keyword evidence="4" id="KW-1185">Reference proteome</keyword>
<feature type="compositionally biased region" description="Basic and acidic residues" evidence="2">
    <location>
        <begin position="406"/>
        <end position="426"/>
    </location>
</feature>
<feature type="coiled-coil region" evidence="1">
    <location>
        <begin position="234"/>
        <end position="261"/>
    </location>
</feature>
<dbReference type="PANTHER" id="PTHR18937">
    <property type="entry name" value="STRUCTURAL MAINTENANCE OF CHROMOSOMES SMC FAMILY MEMBER"/>
    <property type="match status" value="1"/>
</dbReference>
<proteinExistence type="predicted"/>
<dbReference type="EMBL" id="MLAK01000727">
    <property type="protein sequence ID" value="OHT06387.1"/>
    <property type="molecule type" value="Genomic_DNA"/>
</dbReference>
<feature type="compositionally biased region" description="Polar residues" evidence="2">
    <location>
        <begin position="222"/>
        <end position="232"/>
    </location>
</feature>
<feature type="compositionally biased region" description="Polar residues" evidence="2">
    <location>
        <begin position="152"/>
        <end position="178"/>
    </location>
</feature>
<feature type="region of interest" description="Disordered" evidence="2">
    <location>
        <begin position="907"/>
        <end position="928"/>
    </location>
</feature>
<dbReference type="RefSeq" id="XP_068359523.1">
    <property type="nucleotide sequence ID" value="XM_068492578.1"/>
</dbReference>
<comment type="caution">
    <text evidence="3">The sequence shown here is derived from an EMBL/GenBank/DDBJ whole genome shotgun (WGS) entry which is preliminary data.</text>
</comment>
<feature type="compositionally biased region" description="Polar residues" evidence="2">
    <location>
        <begin position="802"/>
        <end position="812"/>
    </location>
</feature>
<feature type="region of interest" description="Disordered" evidence="2">
    <location>
        <begin position="90"/>
        <end position="115"/>
    </location>
</feature>
<evidence type="ECO:0000256" key="2">
    <source>
        <dbReference type="SAM" id="MobiDB-lite"/>
    </source>
</evidence>
<gene>
    <name evidence="3" type="ORF">TRFO_05584</name>
</gene>
<dbReference type="AlphaFoldDB" id="A0A1J4K5B1"/>
<feature type="coiled-coil region" evidence="1">
    <location>
        <begin position="671"/>
        <end position="705"/>
    </location>
</feature>
<keyword evidence="1" id="KW-0175">Coiled coil</keyword>
<name>A0A1J4K5B1_9EUKA</name>
<reference evidence="3" key="1">
    <citation type="submission" date="2016-10" db="EMBL/GenBank/DDBJ databases">
        <authorList>
            <person name="Benchimol M."/>
            <person name="Almeida L.G."/>
            <person name="Vasconcelos A.T."/>
            <person name="Perreira-Neves A."/>
            <person name="Rosa I.A."/>
            <person name="Tasca T."/>
            <person name="Bogo M.R."/>
            <person name="de Souza W."/>
        </authorList>
    </citation>
    <scope>NUCLEOTIDE SEQUENCE [LARGE SCALE GENOMIC DNA]</scope>
    <source>
        <strain evidence="3">K</strain>
    </source>
</reference>
<dbReference type="VEuPathDB" id="TrichDB:TRFO_05584"/>
<feature type="region of interest" description="Disordered" evidence="2">
    <location>
        <begin position="782"/>
        <end position="832"/>
    </location>
</feature>
<feature type="region of interest" description="Disordered" evidence="2">
    <location>
        <begin position="390"/>
        <end position="463"/>
    </location>
</feature>
<feature type="region of interest" description="Disordered" evidence="2">
    <location>
        <begin position="152"/>
        <end position="232"/>
    </location>
</feature>
<dbReference type="Proteomes" id="UP000179807">
    <property type="component" value="Unassembled WGS sequence"/>
</dbReference>
<evidence type="ECO:0000313" key="4">
    <source>
        <dbReference type="Proteomes" id="UP000179807"/>
    </source>
</evidence>
<feature type="coiled-coil region" evidence="1">
    <location>
        <begin position="12"/>
        <end position="70"/>
    </location>
</feature>
<protein>
    <submittedName>
        <fullName evidence="3">Uncharacterized protein</fullName>
    </submittedName>
</protein>
<dbReference type="OrthoDB" id="10673325at2759"/>
<dbReference type="GeneID" id="94827282"/>